<name>H1UXB8_COLHI</name>
<evidence type="ECO:0000313" key="1">
    <source>
        <dbReference type="EMBL" id="CCF32619.1"/>
    </source>
</evidence>
<dbReference type="HOGENOM" id="CLU_1372114_0_0_1"/>
<gene>
    <name evidence="1" type="ORF">CH063_04969</name>
</gene>
<dbReference type="eggNOG" id="KOG0596">
    <property type="taxonomic scope" value="Eukaryota"/>
</dbReference>
<dbReference type="EMBL" id="CACQ02000482">
    <property type="protein sequence ID" value="CCF32619.1"/>
    <property type="molecule type" value="Genomic_DNA"/>
</dbReference>
<sequence>MGTSHRHSIHNIISPFSRKEKIKPYRDGKGPRVNTATLYAVEVPEELVGPRLQKQMASAKIERQENGTDSFGTGEEVSCAASTFPPFICEVQEHFINEKEMFINLENKEGMIKYIGWFQSFEPDDRGGLEECWNIVLELADFDFYTAIRKESPPISAKEILGFWQTMAEISGALASIHTVVVDRQQYLTGGKHVAKVRR</sequence>
<dbReference type="AlphaFoldDB" id="H1UXB8"/>
<protein>
    <recommendedName>
        <fullName evidence="3">Protein kinase domain-containing protein</fullName>
    </recommendedName>
</protein>
<organism evidence="1 2">
    <name type="scientific">Colletotrichum higginsianum (strain IMI 349063)</name>
    <name type="common">Crucifer anthracnose fungus</name>
    <dbReference type="NCBI Taxonomy" id="759273"/>
    <lineage>
        <taxon>Eukaryota</taxon>
        <taxon>Fungi</taxon>
        <taxon>Dikarya</taxon>
        <taxon>Ascomycota</taxon>
        <taxon>Pezizomycotina</taxon>
        <taxon>Sordariomycetes</taxon>
        <taxon>Hypocreomycetidae</taxon>
        <taxon>Glomerellales</taxon>
        <taxon>Glomerellaceae</taxon>
        <taxon>Colletotrichum</taxon>
        <taxon>Colletotrichum destructivum species complex</taxon>
    </lineage>
</organism>
<accession>H1UXB8</accession>
<reference evidence="2" key="1">
    <citation type="journal article" date="2012" name="Nat. Genet.">
        <title>Lifestyle transitions in plant pathogenic Colletotrichum fungi deciphered by genome and transcriptome analyses.</title>
        <authorList>
            <person name="O'Connell R.J."/>
            <person name="Thon M.R."/>
            <person name="Hacquard S."/>
            <person name="Amyotte S.G."/>
            <person name="Kleemann J."/>
            <person name="Torres M.F."/>
            <person name="Damm U."/>
            <person name="Buiate E.A."/>
            <person name="Epstein L."/>
            <person name="Alkan N."/>
            <person name="Altmueller J."/>
            <person name="Alvarado-Balderrama L."/>
            <person name="Bauser C.A."/>
            <person name="Becker C."/>
            <person name="Birren B.W."/>
            <person name="Chen Z."/>
            <person name="Choi J."/>
            <person name="Crouch J.A."/>
            <person name="Duvick J.P."/>
            <person name="Farman M.A."/>
            <person name="Gan P."/>
            <person name="Heiman D."/>
            <person name="Henrissat B."/>
            <person name="Howard R.J."/>
            <person name="Kabbage M."/>
            <person name="Koch C."/>
            <person name="Kracher B."/>
            <person name="Kubo Y."/>
            <person name="Law A.D."/>
            <person name="Lebrun M.-H."/>
            <person name="Lee Y.-H."/>
            <person name="Miyara I."/>
            <person name="Moore N."/>
            <person name="Neumann U."/>
            <person name="Nordstroem K."/>
            <person name="Panaccione D.G."/>
            <person name="Panstruga R."/>
            <person name="Place M."/>
            <person name="Proctor R.H."/>
            <person name="Prusky D."/>
            <person name="Rech G."/>
            <person name="Reinhardt R."/>
            <person name="Rollins J.A."/>
            <person name="Rounsley S."/>
            <person name="Schardl C.L."/>
            <person name="Schwartz D.C."/>
            <person name="Shenoy N."/>
            <person name="Shirasu K."/>
            <person name="Sikhakolli U.R."/>
            <person name="Stueber K."/>
            <person name="Sukno S.A."/>
            <person name="Sweigard J.A."/>
            <person name="Takano Y."/>
            <person name="Takahara H."/>
            <person name="Trail F."/>
            <person name="van der Does H.C."/>
            <person name="Voll L.M."/>
            <person name="Will I."/>
            <person name="Young S."/>
            <person name="Zeng Q."/>
            <person name="Zhang J."/>
            <person name="Zhou S."/>
            <person name="Dickman M.B."/>
            <person name="Schulze-Lefert P."/>
            <person name="Ver Loren van Themaat E."/>
            <person name="Ma L.-J."/>
            <person name="Vaillancourt L.J."/>
        </authorList>
    </citation>
    <scope>NUCLEOTIDE SEQUENCE [LARGE SCALE GENOMIC DNA]</scope>
    <source>
        <strain evidence="2">IMI 349063</strain>
    </source>
</reference>
<dbReference type="VEuPathDB" id="FungiDB:CH63R_08023"/>
<dbReference type="STRING" id="759273.H1UXB8"/>
<evidence type="ECO:0008006" key="3">
    <source>
        <dbReference type="Google" id="ProtNLM"/>
    </source>
</evidence>
<proteinExistence type="predicted"/>
<dbReference type="Proteomes" id="UP000007174">
    <property type="component" value="Unassembled WGS sequence"/>
</dbReference>
<evidence type="ECO:0000313" key="2">
    <source>
        <dbReference type="Proteomes" id="UP000007174"/>
    </source>
</evidence>